<feature type="region of interest" description="Disordered" evidence="5">
    <location>
        <begin position="1"/>
        <end position="21"/>
    </location>
</feature>
<dbReference type="Gene3D" id="3.40.50.2300">
    <property type="match status" value="1"/>
</dbReference>
<feature type="active site" description="Nucleophile" evidence="4">
    <location>
        <position position="35"/>
    </location>
</feature>
<dbReference type="PRINTS" id="PR00719">
    <property type="entry name" value="LMWPTPASE"/>
</dbReference>
<gene>
    <name evidence="7" type="ORF">MEPE_04299</name>
</gene>
<proteinExistence type="inferred from homology"/>
<evidence type="ECO:0000256" key="5">
    <source>
        <dbReference type="SAM" id="MobiDB-lite"/>
    </source>
</evidence>
<comment type="caution">
    <text evidence="7">The sequence shown here is derived from an EMBL/GenBank/DDBJ whole genome shotgun (WGS) entry which is preliminary data.</text>
</comment>
<dbReference type="InterPro" id="IPR050438">
    <property type="entry name" value="LMW_PTPase"/>
</dbReference>
<evidence type="ECO:0000256" key="3">
    <source>
        <dbReference type="ARBA" id="ARBA00022912"/>
    </source>
</evidence>
<evidence type="ECO:0000256" key="1">
    <source>
        <dbReference type="ARBA" id="ARBA00011063"/>
    </source>
</evidence>
<evidence type="ECO:0000313" key="8">
    <source>
        <dbReference type="Proteomes" id="UP001294444"/>
    </source>
</evidence>
<keyword evidence="8" id="KW-1185">Reference proteome</keyword>
<feature type="active site" evidence="4">
    <location>
        <position position="41"/>
    </location>
</feature>
<evidence type="ECO:0000313" key="7">
    <source>
        <dbReference type="EMBL" id="SNX85590.1"/>
    </source>
</evidence>
<feature type="domain" description="Phosphotyrosine protein phosphatase I" evidence="6">
    <location>
        <begin position="29"/>
        <end position="175"/>
    </location>
</feature>
<dbReference type="PANTHER" id="PTHR11717">
    <property type="entry name" value="LOW MOLECULAR WEIGHT PROTEIN TYROSINE PHOSPHATASE"/>
    <property type="match status" value="1"/>
</dbReference>
<evidence type="ECO:0000256" key="2">
    <source>
        <dbReference type="ARBA" id="ARBA00022801"/>
    </source>
</evidence>
<keyword evidence="2" id="KW-0378">Hydrolase</keyword>
<dbReference type="PANTHER" id="PTHR11717:SF7">
    <property type="entry name" value="LOW MOLECULAR WEIGHT PHOSPHOTYROSINE PROTEIN PHOSPHATASE"/>
    <property type="match status" value="1"/>
</dbReference>
<dbReference type="InterPro" id="IPR017867">
    <property type="entry name" value="Tyr_phospatase_low_mol_wt"/>
</dbReference>
<feature type="active site" description="Proton donor" evidence="4">
    <location>
        <position position="151"/>
    </location>
</feature>
<dbReference type="EMBL" id="OAPG01000010">
    <property type="protein sequence ID" value="SNX85590.1"/>
    <property type="molecule type" value="Genomic_DNA"/>
</dbReference>
<organism evidence="7 8">
    <name type="scientific">Melanopsichium pennsylvanicum</name>
    <dbReference type="NCBI Taxonomy" id="63383"/>
    <lineage>
        <taxon>Eukaryota</taxon>
        <taxon>Fungi</taxon>
        <taxon>Dikarya</taxon>
        <taxon>Basidiomycota</taxon>
        <taxon>Ustilaginomycotina</taxon>
        <taxon>Ustilaginomycetes</taxon>
        <taxon>Ustilaginales</taxon>
        <taxon>Ustilaginaceae</taxon>
        <taxon>Melanopsichium</taxon>
    </lineage>
</organism>
<dbReference type="SUPFAM" id="SSF52788">
    <property type="entry name" value="Phosphotyrosine protein phosphatases I"/>
    <property type="match status" value="1"/>
</dbReference>
<dbReference type="SMART" id="SM00226">
    <property type="entry name" value="LMWPc"/>
    <property type="match status" value="1"/>
</dbReference>
<name>A0AAJ5C694_9BASI</name>
<dbReference type="CDD" id="cd16343">
    <property type="entry name" value="LMWPTP"/>
    <property type="match status" value="1"/>
</dbReference>
<reference evidence="7" key="1">
    <citation type="submission" date="2023-10" db="EMBL/GenBank/DDBJ databases">
        <authorList>
            <person name="Guldener U."/>
        </authorList>
    </citation>
    <scope>NUCLEOTIDE SEQUENCE</scope>
    <source>
        <strain evidence="7">Mp4</strain>
    </source>
</reference>
<dbReference type="InterPro" id="IPR023485">
    <property type="entry name" value="Ptyr_pPase"/>
</dbReference>
<accession>A0AAJ5C694</accession>
<dbReference type="GO" id="GO:0004725">
    <property type="term" value="F:protein tyrosine phosphatase activity"/>
    <property type="evidence" value="ECO:0007669"/>
    <property type="project" value="InterPro"/>
</dbReference>
<evidence type="ECO:0000259" key="6">
    <source>
        <dbReference type="SMART" id="SM00226"/>
    </source>
</evidence>
<evidence type="ECO:0000256" key="4">
    <source>
        <dbReference type="PIRSR" id="PIRSR617867-1"/>
    </source>
</evidence>
<comment type="similarity">
    <text evidence="1">Belongs to the low molecular weight phosphotyrosine protein phosphatase family.</text>
</comment>
<dbReference type="Pfam" id="PF01451">
    <property type="entry name" value="LMWPc"/>
    <property type="match status" value="1"/>
</dbReference>
<feature type="compositionally biased region" description="Low complexity" evidence="5">
    <location>
        <begin position="1"/>
        <end position="15"/>
    </location>
</feature>
<keyword evidence="3" id="KW-0904">Protein phosphatase</keyword>
<sequence>MISNSTTTTTTTTTTSNGAYSEQHSDKKINVLFCCLGNICRSPMALAVFSHTADQFKVRSHFGMLDSCGTAAYHQGEEPDERTTAICKQRNIPIDLNNTARGIRSPDFDKFDYIFGMDTNNVRNLTRMQPKGSKAIVRLFGDVDDGKPIADSYYTGDFDATYVQIKRYSEAFLKELGLLEINQTSIKAKQ</sequence>
<protein>
    <submittedName>
        <fullName evidence="7">Probable LTP1 - protein-tyrosine-phosphatase</fullName>
    </submittedName>
</protein>
<dbReference type="AlphaFoldDB" id="A0AAJ5C694"/>
<dbReference type="Proteomes" id="UP001294444">
    <property type="component" value="Unassembled WGS sequence"/>
</dbReference>
<dbReference type="InterPro" id="IPR036196">
    <property type="entry name" value="Ptyr_pPase_sf"/>
</dbReference>